<dbReference type="RefSeq" id="WP_254011508.1">
    <property type="nucleotide sequence ID" value="NZ_JAMZMM010000070.1"/>
</dbReference>
<dbReference type="AlphaFoldDB" id="A0AAE3KNJ1"/>
<dbReference type="Pfam" id="PF01383">
    <property type="entry name" value="CpcD"/>
    <property type="match status" value="1"/>
</dbReference>
<dbReference type="GO" id="GO:0031676">
    <property type="term" value="C:plasma membrane-derived thylakoid membrane"/>
    <property type="evidence" value="ECO:0007669"/>
    <property type="project" value="UniProtKB-SubCell"/>
</dbReference>
<dbReference type="PIRSF" id="PIRSF005898">
    <property type="entry name" value="Phycobilisome_CpeC/CpcI"/>
    <property type="match status" value="1"/>
</dbReference>
<feature type="domain" description="CpcD-like" evidence="8">
    <location>
        <begin position="228"/>
        <end position="283"/>
    </location>
</feature>
<dbReference type="GO" id="GO:0015979">
    <property type="term" value="P:photosynthesis"/>
    <property type="evidence" value="ECO:0007669"/>
    <property type="project" value="UniProtKB-KW"/>
</dbReference>
<dbReference type="Pfam" id="PF00427">
    <property type="entry name" value="PBS_linker_poly"/>
    <property type="match status" value="1"/>
</dbReference>
<dbReference type="InterPro" id="IPR008213">
    <property type="entry name" value="CpcD-like_dom"/>
</dbReference>
<evidence type="ECO:0000256" key="2">
    <source>
        <dbReference type="ARBA" id="ARBA00022531"/>
    </source>
</evidence>
<dbReference type="PROSITE" id="PS51445">
    <property type="entry name" value="PBS_LINKER"/>
    <property type="match status" value="1"/>
</dbReference>
<evidence type="ECO:0000256" key="3">
    <source>
        <dbReference type="ARBA" id="ARBA00022549"/>
    </source>
</evidence>
<accession>A0AAE3KNJ1</accession>
<comment type="subcellular location">
    <subcellularLocation>
        <location evidence="1">Cellular thylakoid membrane</location>
        <topology evidence="1">Peripheral membrane protein</topology>
        <orientation evidence="1">Cytoplasmic side</orientation>
    </subcellularLocation>
</comment>
<keyword evidence="3" id="KW-0042">Antenna complex</keyword>
<dbReference type="PANTHER" id="PTHR34011:SF6">
    <property type="entry name" value="PHYCOBILIPROTEIN APCE"/>
    <property type="match status" value="1"/>
</dbReference>
<evidence type="ECO:0000256" key="7">
    <source>
        <dbReference type="PROSITE-ProRule" id="PRU00775"/>
    </source>
</evidence>
<sequence length="283" mass="31791">MPFGPASRLGVSLFDETSPVTWHPNLSPEEKETIIKAVYRQVFGNAYVMESEQLTVEESQFKLGQLSIREFVRQAAKSDLYRSRFSENVPHYRAIELNFRHLLGRAPDSFEEMKAHSAILDTKGFEADIDSYLDSDEYQNTFGEDIVPYIRGYKTQTGKNMVQFTHMFQLVRGASTSSLKADLAGKSPKLNSLVIQGIPTAVIPPGSTFRNSSTVARSRFGVQASEDGKVYRIEVTGYGAKTLNRVSKFRRSNQVYLVPFNQLSETYQRIHKDGGVIASITPV</sequence>
<dbReference type="SMART" id="SM01094">
    <property type="entry name" value="CpcD"/>
    <property type="match status" value="1"/>
</dbReference>
<organism evidence="10 11">
    <name type="scientific">Limnofasciculus baicalensis BBK-W-15</name>
    <dbReference type="NCBI Taxonomy" id="2699891"/>
    <lineage>
        <taxon>Bacteria</taxon>
        <taxon>Bacillati</taxon>
        <taxon>Cyanobacteriota</taxon>
        <taxon>Cyanophyceae</taxon>
        <taxon>Coleofasciculales</taxon>
        <taxon>Coleofasciculaceae</taxon>
        <taxon>Limnofasciculus</taxon>
        <taxon>Limnofasciculus baicalensis</taxon>
    </lineage>
</organism>
<protein>
    <submittedName>
        <fullName evidence="10">Phycobilisome linker polypeptide</fullName>
    </submittedName>
</protein>
<proteinExistence type="inferred from homology"/>
<keyword evidence="5" id="KW-0793">Thylakoid</keyword>
<evidence type="ECO:0000259" key="8">
    <source>
        <dbReference type="PROSITE" id="PS51441"/>
    </source>
</evidence>
<comment type="similarity">
    <text evidence="7">Belongs to the phycobilisome linker protein family.</text>
</comment>
<dbReference type="PANTHER" id="PTHR34011">
    <property type="entry name" value="PHYCOBILISOME 32.1 KDA LINKER POLYPEPTIDE, PHYCOCYANIN-ASSOCIATED, ROD 2-RELATED"/>
    <property type="match status" value="1"/>
</dbReference>
<gene>
    <name evidence="10" type="ORF">NJ959_09560</name>
</gene>
<name>A0AAE3KNJ1_9CYAN</name>
<evidence type="ECO:0000313" key="11">
    <source>
        <dbReference type="Proteomes" id="UP001204953"/>
    </source>
</evidence>
<dbReference type="EMBL" id="JAMZMM010000070">
    <property type="protein sequence ID" value="MCP2728713.1"/>
    <property type="molecule type" value="Genomic_DNA"/>
</dbReference>
<feature type="domain" description="PBS-linker" evidence="9">
    <location>
        <begin position="1"/>
        <end position="179"/>
    </location>
</feature>
<evidence type="ECO:0000256" key="6">
    <source>
        <dbReference type="ARBA" id="ARBA00023136"/>
    </source>
</evidence>
<dbReference type="InterPro" id="IPR038255">
    <property type="entry name" value="PBS_linker_sf"/>
</dbReference>
<keyword evidence="4 7" id="KW-0605">Phycobilisome</keyword>
<evidence type="ECO:0000256" key="1">
    <source>
        <dbReference type="ARBA" id="ARBA00004445"/>
    </source>
</evidence>
<evidence type="ECO:0000313" key="10">
    <source>
        <dbReference type="EMBL" id="MCP2728713.1"/>
    </source>
</evidence>
<dbReference type="InterPro" id="IPR016470">
    <property type="entry name" value="Phycobilisome"/>
</dbReference>
<evidence type="ECO:0000256" key="4">
    <source>
        <dbReference type="ARBA" id="ARBA00022738"/>
    </source>
</evidence>
<keyword evidence="2" id="KW-0602">Photosynthesis</keyword>
<keyword evidence="11" id="KW-1185">Reference proteome</keyword>
<comment type="caution">
    <text evidence="10">The sequence shown here is derived from an EMBL/GenBank/DDBJ whole genome shotgun (WGS) entry which is preliminary data.</text>
</comment>
<reference evidence="10" key="1">
    <citation type="submission" date="2022-06" db="EMBL/GenBank/DDBJ databases">
        <title>New cyanobacteria of genus Symplocastrum in benthos of Lake Baikal.</title>
        <authorList>
            <person name="Sorokovikova E."/>
            <person name="Tikhonova I."/>
            <person name="Krasnopeev A."/>
            <person name="Evseev P."/>
            <person name="Gladkikh A."/>
            <person name="Belykh O."/>
        </authorList>
    </citation>
    <scope>NUCLEOTIDE SEQUENCE</scope>
    <source>
        <strain evidence="10">BBK-W-15</strain>
    </source>
</reference>
<dbReference type="GO" id="GO:0030089">
    <property type="term" value="C:phycobilisome"/>
    <property type="evidence" value="ECO:0007669"/>
    <property type="project" value="UniProtKB-UniRule"/>
</dbReference>
<dbReference type="PROSITE" id="PS51441">
    <property type="entry name" value="CPCD_LIKE"/>
    <property type="match status" value="1"/>
</dbReference>
<dbReference type="Proteomes" id="UP001204953">
    <property type="component" value="Unassembled WGS sequence"/>
</dbReference>
<dbReference type="Gene3D" id="1.10.3130.20">
    <property type="entry name" value="Phycobilisome linker domain"/>
    <property type="match status" value="1"/>
</dbReference>
<keyword evidence="6" id="KW-0472">Membrane</keyword>
<evidence type="ECO:0000256" key="5">
    <source>
        <dbReference type="ARBA" id="ARBA00023078"/>
    </source>
</evidence>
<dbReference type="InterPro" id="IPR001297">
    <property type="entry name" value="PBS_linker_dom"/>
</dbReference>
<evidence type="ECO:0000259" key="9">
    <source>
        <dbReference type="PROSITE" id="PS51445"/>
    </source>
</evidence>